<sequence>MKLLVLLACVCALAAGESAGESVNVPSAAQLKVGLQHLYRRFLYTLAPKQLELQDALDIQYRNGMMAGPPFRSPVKGTYDGVEAPTFSYVNSLVAPGQKGFFGMWTMHDTSDLLVTYHYGTLSKVHMITDSGIHKEAILGNPLRHPDAKFVVLVPKKTYCIFESMSEDKSSFVSYVAIPAWNPANSHNFSQKEMEGKFPDFSNMFAELSKQGVAHGSERFDDDEEDDHDHDDHDHEHDHGYERRQRRRFRGRGRAGRRMLKAFRAL</sequence>
<evidence type="ECO:0000259" key="3">
    <source>
        <dbReference type="Pfam" id="PF06172"/>
    </source>
</evidence>
<feature type="domain" description="DUF985" evidence="3">
    <location>
        <begin position="103"/>
        <end position="184"/>
    </location>
</feature>
<name>A0A4Y5R0C7_AMPIM</name>
<organism evidence="4">
    <name type="scientific">Amphibalanus improvisus</name>
    <name type="common">Bay barnacle</name>
    <name type="synonym">Balanus improvisus</name>
    <dbReference type="NCBI Taxonomy" id="1220549"/>
    <lineage>
        <taxon>Eukaryota</taxon>
        <taxon>Metazoa</taxon>
        <taxon>Ecdysozoa</taxon>
        <taxon>Arthropoda</taxon>
        <taxon>Crustacea</taxon>
        <taxon>Multicrustacea</taxon>
        <taxon>Cirripedia</taxon>
        <taxon>Thoracica</taxon>
        <taxon>Thoracicalcarea</taxon>
        <taxon>Balanomorpha</taxon>
        <taxon>Balanoidea</taxon>
        <taxon>Balanidae</taxon>
        <taxon>Amphibalaninae</taxon>
        <taxon>Amphibalanus</taxon>
    </lineage>
</organism>
<proteinExistence type="evidence at transcript level"/>
<feature type="signal peptide" evidence="2">
    <location>
        <begin position="1"/>
        <end position="20"/>
    </location>
</feature>
<evidence type="ECO:0000256" key="2">
    <source>
        <dbReference type="SAM" id="SignalP"/>
    </source>
</evidence>
<feature type="compositionally biased region" description="Basic residues" evidence="1">
    <location>
        <begin position="244"/>
        <end position="253"/>
    </location>
</feature>
<feature type="chain" id="PRO_5021253543" evidence="2">
    <location>
        <begin position="21"/>
        <end position="266"/>
    </location>
</feature>
<accession>A0A4Y5R0C7</accession>
<feature type="region of interest" description="Disordered" evidence="1">
    <location>
        <begin position="215"/>
        <end position="253"/>
    </location>
</feature>
<dbReference type="InterPro" id="IPR014710">
    <property type="entry name" value="RmlC-like_jellyroll"/>
</dbReference>
<dbReference type="EMBL" id="MK275630">
    <property type="protein sequence ID" value="QCY50171.1"/>
    <property type="molecule type" value="mRNA"/>
</dbReference>
<feature type="compositionally biased region" description="Basic and acidic residues" evidence="1">
    <location>
        <begin position="230"/>
        <end position="243"/>
    </location>
</feature>
<dbReference type="InterPro" id="IPR009327">
    <property type="entry name" value="Cupin_DUF985"/>
</dbReference>
<evidence type="ECO:0000313" key="4">
    <source>
        <dbReference type="EMBL" id="QCY50171.1"/>
    </source>
</evidence>
<keyword evidence="2" id="KW-0732">Signal</keyword>
<feature type="compositionally biased region" description="Acidic residues" evidence="1">
    <location>
        <begin position="220"/>
        <end position="229"/>
    </location>
</feature>
<dbReference type="InterPro" id="IPR011051">
    <property type="entry name" value="RmlC_Cupin_sf"/>
</dbReference>
<dbReference type="Pfam" id="PF06172">
    <property type="entry name" value="Cupin_5"/>
    <property type="match status" value="1"/>
</dbReference>
<dbReference type="SUPFAM" id="SSF51182">
    <property type="entry name" value="RmlC-like cupins"/>
    <property type="match status" value="1"/>
</dbReference>
<protein>
    <submittedName>
        <fullName evidence="4">Waterborne settlement pheromone-like protein 2</fullName>
    </submittedName>
</protein>
<dbReference type="Gene3D" id="2.60.120.10">
    <property type="entry name" value="Jelly Rolls"/>
    <property type="match status" value="1"/>
</dbReference>
<reference evidence="4" key="1">
    <citation type="journal article" date="2019" name="Biofouling">
        <title>The complex barnacle perfume: identification of waterborne pheromone homologues in Balanus improvisus and their differential expression during settlement.</title>
        <authorList>
            <person name="Abramova A."/>
            <person name="Lind U."/>
            <person name="Blomberg A."/>
            <person name="Rosenblad M.A."/>
        </authorList>
    </citation>
    <scope>NUCLEOTIDE SEQUENCE</scope>
</reference>
<evidence type="ECO:0000256" key="1">
    <source>
        <dbReference type="SAM" id="MobiDB-lite"/>
    </source>
</evidence>
<dbReference type="AlphaFoldDB" id="A0A4Y5R0C7"/>